<comment type="similarity">
    <text evidence="1">Belongs to the LysR transcriptional regulatory family.</text>
</comment>
<dbReference type="InterPro" id="IPR017685">
    <property type="entry name" value="ArgP"/>
</dbReference>
<comment type="caution">
    <text evidence="7">The sequence shown here is derived from an EMBL/GenBank/DDBJ whole genome shotgun (WGS) entry which is preliminary data.</text>
</comment>
<evidence type="ECO:0000313" key="7">
    <source>
        <dbReference type="EMBL" id="GAA3628158.1"/>
    </source>
</evidence>
<dbReference type="EMBL" id="BAABAB010000022">
    <property type="protein sequence ID" value="GAA3628158.1"/>
    <property type="molecule type" value="Genomic_DNA"/>
</dbReference>
<evidence type="ECO:0000313" key="8">
    <source>
        <dbReference type="Proteomes" id="UP001501490"/>
    </source>
</evidence>
<evidence type="ECO:0000256" key="2">
    <source>
        <dbReference type="ARBA" id="ARBA00023015"/>
    </source>
</evidence>
<keyword evidence="4" id="KW-0010">Activator</keyword>
<protein>
    <submittedName>
        <fullName evidence="7">LysR family transcriptional regulator ArgP</fullName>
    </submittedName>
</protein>
<evidence type="ECO:0000259" key="6">
    <source>
        <dbReference type="PROSITE" id="PS50931"/>
    </source>
</evidence>
<dbReference type="SUPFAM" id="SSF46785">
    <property type="entry name" value="Winged helix' DNA-binding domain"/>
    <property type="match status" value="1"/>
</dbReference>
<dbReference type="InterPro" id="IPR005119">
    <property type="entry name" value="LysR_subst-bd"/>
</dbReference>
<dbReference type="InterPro" id="IPR050176">
    <property type="entry name" value="LTTR"/>
</dbReference>
<dbReference type="SUPFAM" id="SSF53850">
    <property type="entry name" value="Periplasmic binding protein-like II"/>
    <property type="match status" value="1"/>
</dbReference>
<name>A0ABP7AA91_9ACTN</name>
<feature type="domain" description="HTH lysR-type" evidence="6">
    <location>
        <begin position="16"/>
        <end position="72"/>
    </location>
</feature>
<reference evidence="8" key="1">
    <citation type="journal article" date="2019" name="Int. J. Syst. Evol. Microbiol.">
        <title>The Global Catalogue of Microorganisms (GCM) 10K type strain sequencing project: providing services to taxonomists for standard genome sequencing and annotation.</title>
        <authorList>
            <consortium name="The Broad Institute Genomics Platform"/>
            <consortium name="The Broad Institute Genome Sequencing Center for Infectious Disease"/>
            <person name="Wu L."/>
            <person name="Ma J."/>
        </authorList>
    </citation>
    <scope>NUCLEOTIDE SEQUENCE [LARGE SCALE GENOMIC DNA]</scope>
    <source>
        <strain evidence="8">JCM 16929</strain>
    </source>
</reference>
<dbReference type="PANTHER" id="PTHR30579">
    <property type="entry name" value="TRANSCRIPTIONAL REGULATOR"/>
    <property type="match status" value="1"/>
</dbReference>
<dbReference type="Gene3D" id="1.10.10.10">
    <property type="entry name" value="Winged helix-like DNA-binding domain superfamily/Winged helix DNA-binding domain"/>
    <property type="match status" value="1"/>
</dbReference>
<dbReference type="NCBIfam" id="TIGR03298">
    <property type="entry name" value="argP"/>
    <property type="match status" value="1"/>
</dbReference>
<evidence type="ECO:0000256" key="1">
    <source>
        <dbReference type="ARBA" id="ARBA00009437"/>
    </source>
</evidence>
<keyword evidence="5" id="KW-0804">Transcription</keyword>
<dbReference type="PANTHER" id="PTHR30579:SF2">
    <property type="entry name" value="HTH-TYPE TRANSCRIPTIONAL REGULATOR ARGP"/>
    <property type="match status" value="1"/>
</dbReference>
<dbReference type="Pfam" id="PF00126">
    <property type="entry name" value="HTH_1"/>
    <property type="match status" value="1"/>
</dbReference>
<dbReference type="NCBIfam" id="NF002964">
    <property type="entry name" value="PRK03635.1"/>
    <property type="match status" value="1"/>
</dbReference>
<keyword evidence="3" id="KW-0238">DNA-binding</keyword>
<proteinExistence type="inferred from homology"/>
<dbReference type="InterPro" id="IPR000847">
    <property type="entry name" value="LysR_HTH_N"/>
</dbReference>
<gene>
    <name evidence="7" type="ORF">GCM10022236_33100</name>
</gene>
<organism evidence="7 8">
    <name type="scientific">Microlunatus ginsengisoli</name>
    <dbReference type="NCBI Taxonomy" id="363863"/>
    <lineage>
        <taxon>Bacteria</taxon>
        <taxon>Bacillati</taxon>
        <taxon>Actinomycetota</taxon>
        <taxon>Actinomycetes</taxon>
        <taxon>Propionibacteriales</taxon>
        <taxon>Propionibacteriaceae</taxon>
        <taxon>Microlunatus</taxon>
    </lineage>
</organism>
<dbReference type="PROSITE" id="PS50931">
    <property type="entry name" value="HTH_LYSR"/>
    <property type="match status" value="1"/>
</dbReference>
<sequence length="307" mass="33585">MFFMIDQFCLTSIMELNPAQLDALVAIAESGSFDGAARALHVTPSAISQRIRALETSAGQVLVTRGTPCRVTGHGRRLVQLGRQTRLLYEEAGRELRTATSVAVAVAVNADSLSTWFREVIAGVAGRRDTALRLYVEDQAYSQDLLRSGDVLAAVTSDPAAVQGCTVEPLGALRYVPAATPQFLDHWRRGRGFDWAAMPTLVFNDKDDLQPELLRRRGIAQLPRVVHRIPSSADFYAAVLLGLGWAMVPSLQARDDLAAGRLQRLSRDVTDVPLFWQRWRLDSSALADLSADVRAAARRALRPPAAT</sequence>
<evidence type="ECO:0000256" key="4">
    <source>
        <dbReference type="ARBA" id="ARBA00023159"/>
    </source>
</evidence>
<dbReference type="Pfam" id="PF03466">
    <property type="entry name" value="LysR_substrate"/>
    <property type="match status" value="1"/>
</dbReference>
<dbReference type="Gene3D" id="3.40.190.10">
    <property type="entry name" value="Periplasmic binding protein-like II"/>
    <property type="match status" value="2"/>
</dbReference>
<accession>A0ABP7AA91</accession>
<dbReference type="InterPro" id="IPR036388">
    <property type="entry name" value="WH-like_DNA-bd_sf"/>
</dbReference>
<keyword evidence="8" id="KW-1185">Reference proteome</keyword>
<dbReference type="Proteomes" id="UP001501490">
    <property type="component" value="Unassembled WGS sequence"/>
</dbReference>
<evidence type="ECO:0000256" key="3">
    <source>
        <dbReference type="ARBA" id="ARBA00023125"/>
    </source>
</evidence>
<dbReference type="InterPro" id="IPR036390">
    <property type="entry name" value="WH_DNA-bd_sf"/>
</dbReference>
<keyword evidence="2" id="KW-0805">Transcription regulation</keyword>
<evidence type="ECO:0000256" key="5">
    <source>
        <dbReference type="ARBA" id="ARBA00023163"/>
    </source>
</evidence>